<dbReference type="PROSITE" id="PS00531">
    <property type="entry name" value="RNASE_T2_2"/>
    <property type="match status" value="1"/>
</dbReference>
<comment type="caution">
    <text evidence="4">The sequence shown here is derived from an EMBL/GenBank/DDBJ whole genome shotgun (WGS) entry which is preliminary data.</text>
</comment>
<dbReference type="Pfam" id="PF00445">
    <property type="entry name" value="Ribonuclease_T2"/>
    <property type="match status" value="1"/>
</dbReference>
<dbReference type="PANTHER" id="PTHR11240:SF22">
    <property type="entry name" value="RIBONUCLEASE T2"/>
    <property type="match status" value="1"/>
</dbReference>
<dbReference type="EMBL" id="JAFBIL020000007">
    <property type="protein sequence ID" value="MBZ2209281.1"/>
    <property type="molecule type" value="Genomic_DNA"/>
</dbReference>
<organism evidence="4 5">
    <name type="scientific">Massilia soli</name>
    <dbReference type="NCBI Taxonomy" id="2792854"/>
    <lineage>
        <taxon>Bacteria</taxon>
        <taxon>Pseudomonadati</taxon>
        <taxon>Pseudomonadota</taxon>
        <taxon>Betaproteobacteria</taxon>
        <taxon>Burkholderiales</taxon>
        <taxon>Oxalobacteraceae</taxon>
        <taxon>Telluria group</taxon>
        <taxon>Massilia</taxon>
    </lineage>
</organism>
<dbReference type="InterPro" id="IPR018188">
    <property type="entry name" value="RNase_T2_His_AS_1"/>
</dbReference>
<dbReference type="InterPro" id="IPR033130">
    <property type="entry name" value="RNase_T2_His_AS_2"/>
</dbReference>
<dbReference type="Gene3D" id="3.90.730.10">
    <property type="entry name" value="Ribonuclease T2-like"/>
    <property type="match status" value="1"/>
</dbReference>
<evidence type="ECO:0000256" key="3">
    <source>
        <dbReference type="SAM" id="SignalP"/>
    </source>
</evidence>
<evidence type="ECO:0000313" key="5">
    <source>
        <dbReference type="Proteomes" id="UP000809349"/>
    </source>
</evidence>
<sequence>MLRPILLIALATMCGASQAKRPGGEPGRFDYYAVALSWSPSYCATRNDPDQCAVGRRLGFVLHGLWPQYERGYPESCSTEKLSPQVRNQYSALFPSARLAEHEWKKHGTCSGLDPAAYFTLSGKLKNQVAIPRPFQQPSAPLRVSYGEFVQAFKAANPRMQQYSVLPFCAAGGRFLREVHVCYDKRGTSRSCSEGQVKRSYSSCRQETFLIQNVR</sequence>
<gene>
    <name evidence="4" type="ORF">I4X03_018585</name>
</gene>
<comment type="similarity">
    <text evidence="1 2">Belongs to the RNase T2 family.</text>
</comment>
<reference evidence="4 5" key="1">
    <citation type="submission" date="2021-08" db="EMBL/GenBank/DDBJ databases">
        <title>Massilia sp. R798.</title>
        <authorList>
            <person name="Baek J.H."/>
            <person name="Jung H.S."/>
            <person name="Kim K.R."/>
            <person name="Jeon C.O."/>
        </authorList>
    </citation>
    <scope>NUCLEOTIDE SEQUENCE [LARGE SCALE GENOMIC DNA]</scope>
    <source>
        <strain evidence="4 5">R798</strain>
    </source>
</reference>
<dbReference type="PROSITE" id="PS00530">
    <property type="entry name" value="RNASE_T2_1"/>
    <property type="match status" value="1"/>
</dbReference>
<name>A0ABS7STL0_9BURK</name>
<dbReference type="InterPro" id="IPR001568">
    <property type="entry name" value="RNase_T2-like"/>
</dbReference>
<accession>A0ABS7STL0</accession>
<proteinExistence type="inferred from homology"/>
<feature type="chain" id="PRO_5046190114" evidence="3">
    <location>
        <begin position="20"/>
        <end position="215"/>
    </location>
</feature>
<dbReference type="PANTHER" id="PTHR11240">
    <property type="entry name" value="RIBONUCLEASE T2"/>
    <property type="match status" value="1"/>
</dbReference>
<dbReference type="InterPro" id="IPR036430">
    <property type="entry name" value="RNase_T2-like_sf"/>
</dbReference>
<feature type="signal peptide" evidence="3">
    <location>
        <begin position="1"/>
        <end position="19"/>
    </location>
</feature>
<keyword evidence="5" id="KW-1185">Reference proteome</keyword>
<keyword evidence="3" id="KW-0732">Signal</keyword>
<protein>
    <submittedName>
        <fullName evidence="4">Ribonuclease</fullName>
    </submittedName>
</protein>
<dbReference type="SUPFAM" id="SSF55895">
    <property type="entry name" value="Ribonuclease Rh-like"/>
    <property type="match status" value="1"/>
</dbReference>
<dbReference type="RefSeq" id="WP_223469749.1">
    <property type="nucleotide sequence ID" value="NZ_JAFBIL020000007.1"/>
</dbReference>
<evidence type="ECO:0000313" key="4">
    <source>
        <dbReference type="EMBL" id="MBZ2209281.1"/>
    </source>
</evidence>
<dbReference type="Proteomes" id="UP000809349">
    <property type="component" value="Unassembled WGS sequence"/>
</dbReference>
<evidence type="ECO:0000256" key="1">
    <source>
        <dbReference type="ARBA" id="ARBA00007469"/>
    </source>
</evidence>
<evidence type="ECO:0000256" key="2">
    <source>
        <dbReference type="RuleBase" id="RU004328"/>
    </source>
</evidence>